<evidence type="ECO:0000313" key="3">
    <source>
        <dbReference type="EMBL" id="TVY83406.1"/>
    </source>
</evidence>
<dbReference type="OrthoDB" id="3563077at2759"/>
<dbReference type="Gene3D" id="2.40.50.40">
    <property type="match status" value="1"/>
</dbReference>
<evidence type="ECO:0000256" key="1">
    <source>
        <dbReference type="ARBA" id="ARBA00011353"/>
    </source>
</evidence>
<gene>
    <name evidence="3" type="ORF">LSUE1_G002963</name>
</gene>
<feature type="compositionally biased region" description="Polar residues" evidence="2">
    <location>
        <begin position="252"/>
        <end position="262"/>
    </location>
</feature>
<reference evidence="3 4" key="1">
    <citation type="submission" date="2018-05" db="EMBL/GenBank/DDBJ databases">
        <title>Genome sequencing and assembly of the regulated plant pathogen Lachnellula willkommii and related sister species for the development of diagnostic species identification markers.</title>
        <authorList>
            <person name="Giroux E."/>
            <person name="Bilodeau G."/>
        </authorList>
    </citation>
    <scope>NUCLEOTIDE SEQUENCE [LARGE SCALE GENOMIC DNA]</scope>
    <source>
        <strain evidence="3 4">CBS 268.59</strain>
    </source>
</reference>
<protein>
    <recommendedName>
        <fullName evidence="5">Chromo domain-containing protein</fullName>
    </recommendedName>
</protein>
<feature type="compositionally biased region" description="Polar residues" evidence="2">
    <location>
        <begin position="177"/>
        <end position="202"/>
    </location>
</feature>
<evidence type="ECO:0000256" key="2">
    <source>
        <dbReference type="SAM" id="MobiDB-lite"/>
    </source>
</evidence>
<feature type="compositionally biased region" description="Acidic residues" evidence="2">
    <location>
        <begin position="128"/>
        <end position="147"/>
    </location>
</feature>
<dbReference type="EMBL" id="QGMK01000195">
    <property type="protein sequence ID" value="TVY83406.1"/>
    <property type="molecule type" value="Genomic_DNA"/>
</dbReference>
<evidence type="ECO:0000313" key="4">
    <source>
        <dbReference type="Proteomes" id="UP000469558"/>
    </source>
</evidence>
<dbReference type="Proteomes" id="UP000469558">
    <property type="component" value="Unassembled WGS sequence"/>
</dbReference>
<dbReference type="SUPFAM" id="SSF54160">
    <property type="entry name" value="Chromo domain-like"/>
    <property type="match status" value="1"/>
</dbReference>
<sequence length="649" mass="72598">MAALESMQFVHFPPSNPPFHDGNALWPTKTSRSTPLLMSRQEIRRPVVEGRKRVLADNDDESDDDLPSLEKFFQTAPLPTASTEASKIENTLEHLKHPAPDATGILVYQTKSGSGERQGDSPDQPVILDDDELDEADTGDEAEDVASDVETVCVERDTSLYNTFATSVLDSEPHSVLSASGQAQAPTFPQSSWPLQDQTKQQGVDDITRSTPVEFPLHFLPKPSSSGDDGWTDDNMAELEEELGLALEEQQVESLSANTPTRPRSVEAPQDEIQSRERSETTGTRPDELQDTSQCGTAQGLEEWGQKETEVVVEGRVVAMQQQEEFAVQKEELGQPAVGDQQGLVKVTDTDDPEDKETTEALPAAQTKIPEIDKHRFRLRGIRTQPLAGRQITTKEYRIVWGDRLNKSDSWFNEEDIRMSVLQPPCERSSQDMILPVERDITRLHRMRIDKRSKGKKTFEYLVNEPRTWISEDQLTISLSPMLVTGLEVATVNDTGGEDPQSSKRQRLSSPLGATVLNRLANRSRRASSLIPEDKDASSAAVFKSACPAESQLAALMIHNNDNWEVRKIIGKEDIEGVLYYRVVWAETWQPAHSLMHAKELVDEFETRMQKHRGVKRLGLQRGEQPAATVDISSGQQQKRPRGRPRKQT</sequence>
<comment type="caution">
    <text evidence="3">The sequence shown here is derived from an EMBL/GenBank/DDBJ whole genome shotgun (WGS) entry which is preliminary data.</text>
</comment>
<proteinExistence type="predicted"/>
<keyword evidence="4" id="KW-1185">Reference proteome</keyword>
<accession>A0A8T9CDS9</accession>
<dbReference type="InterPro" id="IPR016197">
    <property type="entry name" value="Chromo-like_dom_sf"/>
</dbReference>
<feature type="region of interest" description="Disordered" evidence="2">
    <location>
        <begin position="11"/>
        <end position="44"/>
    </location>
</feature>
<organism evidence="3 4">
    <name type="scientific">Lachnellula suecica</name>
    <dbReference type="NCBI Taxonomy" id="602035"/>
    <lineage>
        <taxon>Eukaryota</taxon>
        <taxon>Fungi</taxon>
        <taxon>Dikarya</taxon>
        <taxon>Ascomycota</taxon>
        <taxon>Pezizomycotina</taxon>
        <taxon>Leotiomycetes</taxon>
        <taxon>Helotiales</taxon>
        <taxon>Lachnaceae</taxon>
        <taxon>Lachnellula</taxon>
    </lineage>
</organism>
<feature type="region of interest" description="Disordered" evidence="2">
    <location>
        <begin position="619"/>
        <end position="649"/>
    </location>
</feature>
<feature type="compositionally biased region" description="Basic residues" evidence="2">
    <location>
        <begin position="639"/>
        <end position="649"/>
    </location>
</feature>
<feature type="region of interest" description="Disordered" evidence="2">
    <location>
        <begin position="96"/>
        <end position="147"/>
    </location>
</feature>
<feature type="compositionally biased region" description="Acidic residues" evidence="2">
    <location>
        <begin position="230"/>
        <end position="243"/>
    </location>
</feature>
<name>A0A8T9CDS9_9HELO</name>
<evidence type="ECO:0008006" key="5">
    <source>
        <dbReference type="Google" id="ProtNLM"/>
    </source>
</evidence>
<feature type="region of interest" description="Disordered" evidence="2">
    <location>
        <begin position="177"/>
        <end position="294"/>
    </location>
</feature>
<comment type="subunit">
    <text evidence="1">Component of the NuA4 histone acetyltransferase complex.</text>
</comment>
<dbReference type="AlphaFoldDB" id="A0A8T9CDS9"/>
<feature type="compositionally biased region" description="Basic and acidic residues" evidence="2">
    <location>
        <begin position="273"/>
        <end position="288"/>
    </location>
</feature>
<dbReference type="CDD" id="cd00024">
    <property type="entry name" value="CD_CSD"/>
    <property type="match status" value="1"/>
</dbReference>